<dbReference type="InterPro" id="IPR006657">
    <property type="entry name" value="MoPterin_dinucl-bd_dom"/>
</dbReference>
<dbReference type="Gene3D" id="3.40.228.10">
    <property type="entry name" value="Dimethylsulfoxide Reductase, domain 2"/>
    <property type="match status" value="1"/>
</dbReference>
<dbReference type="Gene3D" id="3.30.2070.10">
    <property type="entry name" value="Formate dehydrogenase/DMSO reductase"/>
    <property type="match status" value="1"/>
</dbReference>
<dbReference type="Gene3D" id="2.40.40.20">
    <property type="match status" value="1"/>
</dbReference>
<evidence type="ECO:0000256" key="1">
    <source>
        <dbReference type="ARBA" id="ARBA00010312"/>
    </source>
</evidence>
<dbReference type="GO" id="GO:0043546">
    <property type="term" value="F:molybdopterin cofactor binding"/>
    <property type="evidence" value="ECO:0007669"/>
    <property type="project" value="InterPro"/>
</dbReference>
<dbReference type="Pfam" id="PF00384">
    <property type="entry name" value="Molybdopterin"/>
    <property type="match status" value="1"/>
</dbReference>
<dbReference type="GO" id="GO:0046872">
    <property type="term" value="F:metal ion binding"/>
    <property type="evidence" value="ECO:0007669"/>
    <property type="project" value="UniProtKB-KW"/>
</dbReference>
<protein>
    <submittedName>
        <fullName evidence="6">Molybdopterin oxidoreductase</fullName>
    </submittedName>
</protein>
<dbReference type="RefSeq" id="WP_104675616.1">
    <property type="nucleotide sequence ID" value="NZ_LRDH01000108.1"/>
</dbReference>
<dbReference type="AlphaFoldDB" id="A0A2S7F9Z4"/>
<dbReference type="Pfam" id="PF04879">
    <property type="entry name" value="Molybdop_Fe4S4"/>
    <property type="match status" value="1"/>
</dbReference>
<comment type="caution">
    <text evidence="6">The sequence shown here is derived from an EMBL/GenBank/DDBJ whole genome shotgun (WGS) entry which is preliminary data.</text>
</comment>
<evidence type="ECO:0000256" key="2">
    <source>
        <dbReference type="ARBA" id="ARBA00022723"/>
    </source>
</evidence>
<dbReference type="InterPro" id="IPR009010">
    <property type="entry name" value="Asp_de-COase-like_dom_sf"/>
</dbReference>
<evidence type="ECO:0000259" key="5">
    <source>
        <dbReference type="PROSITE" id="PS51669"/>
    </source>
</evidence>
<name>A0A2S7F9Z4_CLOBU</name>
<dbReference type="Pfam" id="PF01568">
    <property type="entry name" value="Molydop_binding"/>
    <property type="match status" value="1"/>
</dbReference>
<dbReference type="EMBL" id="LRDH01000108">
    <property type="protein sequence ID" value="PPV14493.1"/>
    <property type="molecule type" value="Genomic_DNA"/>
</dbReference>
<dbReference type="PANTHER" id="PTHR43742:SF6">
    <property type="entry name" value="OXIDOREDUCTASE YYAE-RELATED"/>
    <property type="match status" value="1"/>
</dbReference>
<evidence type="ECO:0000256" key="3">
    <source>
        <dbReference type="ARBA" id="ARBA00023004"/>
    </source>
</evidence>
<dbReference type="Gene3D" id="3.40.50.740">
    <property type="match status" value="1"/>
</dbReference>
<keyword evidence="3" id="KW-0408">Iron</keyword>
<dbReference type="GO" id="GO:0051536">
    <property type="term" value="F:iron-sulfur cluster binding"/>
    <property type="evidence" value="ECO:0007669"/>
    <property type="project" value="UniProtKB-KW"/>
</dbReference>
<dbReference type="SUPFAM" id="SSF50692">
    <property type="entry name" value="ADC-like"/>
    <property type="match status" value="1"/>
</dbReference>
<feature type="domain" description="4Fe-4S Mo/W bis-MGD-type" evidence="5">
    <location>
        <begin position="1"/>
        <end position="58"/>
    </location>
</feature>
<evidence type="ECO:0000256" key="4">
    <source>
        <dbReference type="ARBA" id="ARBA00023014"/>
    </source>
</evidence>
<dbReference type="PANTHER" id="PTHR43742">
    <property type="entry name" value="TRIMETHYLAMINE-N-OXIDE REDUCTASE"/>
    <property type="match status" value="1"/>
</dbReference>
<dbReference type="InterPro" id="IPR006963">
    <property type="entry name" value="Mopterin_OxRdtase_4Fe-4S_dom"/>
</dbReference>
<dbReference type="CDD" id="cd02775">
    <property type="entry name" value="MopB_CT"/>
    <property type="match status" value="1"/>
</dbReference>
<dbReference type="InterPro" id="IPR006656">
    <property type="entry name" value="Mopterin_OxRdtase"/>
</dbReference>
<keyword evidence="2" id="KW-0479">Metal-binding</keyword>
<dbReference type="InterPro" id="IPR050612">
    <property type="entry name" value="Prok_Mopterin_Oxidored"/>
</dbReference>
<keyword evidence="4" id="KW-0411">Iron-sulfur</keyword>
<sequence length="648" mass="74150">MKKLSGGCTLDCFDCCKFNVYVDNNQVIKIEGDKNHPYTKGFICKKGLMHLNRSNHPKRQYKPLLKVNGEWIEISFEEAIDIIAKRLSEYKEEYGAQSILYYEQYGSGSFLKSIGDIFFNFFGGCSKQKGGPCWSAGIAAQKQNFGDVRSHCLEDMINSRTIIVWGKNPANTTIHTMQMIKKAKQNGSYIIVIDPIKTETAKLADYYVQVSPGGDGALALAIGKKIIEENRFDAEYVAEHVNGFQAYKNYVENLDMNTLCKRAGVNEDVVNFITEKYTELYSTILLGYGLQKYSHGGNTISLIDTLAAITGQIGKSGGGVNYANKVYTSILNTDPYHSENYADNRIFYVSKMSSFIKENNIKMAIITKSNLLNQLPDLNSLEESLKSIDFKVCFDQFLTDTVQICDLFIPATTVLESEDLIFSSMTNPYITYIEKAVEPKNSLMDEYYFFMKLAEKLNIQHYPRVSKKEYLTNVIEPLKEIVPQISLEYIRDNYITIHESIPWMDKNFMTQSGKFEIFFNEEILKEMLEKENYKNHKNCFRILTTHGRESLFSQHYMDKDENAEAYINVKMAEKCGFKSGDFVYLESQKGRIKVKLIVDDGISDNVVMMYAGWWKKQGNPNWIMESGISDIGGQVTYNDNFVKLYKQE</sequence>
<reference evidence="6 7" key="1">
    <citation type="submission" date="2016-01" db="EMBL/GenBank/DDBJ databases">
        <title>Characterization of the Clostridium difficile lineages that are prevalent in Hong Kong and China.</title>
        <authorList>
            <person name="Kwok J.S.-L."/>
            <person name="Lam W.-Y."/>
            <person name="Ip M."/>
            <person name="Chan T.-F."/>
            <person name="Hawkey P.M."/>
            <person name="Tsui S.K.-W."/>
        </authorList>
    </citation>
    <scope>NUCLEOTIDE SEQUENCE [LARGE SCALE GENOMIC DNA]</scope>
    <source>
        <strain evidence="6 7">300064</strain>
    </source>
</reference>
<gene>
    <name evidence="6" type="ORF">AWN73_13980</name>
</gene>
<evidence type="ECO:0000313" key="7">
    <source>
        <dbReference type="Proteomes" id="UP000238081"/>
    </source>
</evidence>
<dbReference type="SMART" id="SM00926">
    <property type="entry name" value="Molybdop_Fe4S4"/>
    <property type="match status" value="1"/>
</dbReference>
<proteinExistence type="inferred from homology"/>
<accession>A0A2S7F9Z4</accession>
<comment type="similarity">
    <text evidence="1">Belongs to the prokaryotic molybdopterin-containing oxidoreductase family.</text>
</comment>
<organism evidence="6 7">
    <name type="scientific">Clostridium butyricum</name>
    <dbReference type="NCBI Taxonomy" id="1492"/>
    <lineage>
        <taxon>Bacteria</taxon>
        <taxon>Bacillati</taxon>
        <taxon>Bacillota</taxon>
        <taxon>Clostridia</taxon>
        <taxon>Eubacteriales</taxon>
        <taxon>Clostridiaceae</taxon>
        <taxon>Clostridium</taxon>
    </lineage>
</organism>
<dbReference type="GO" id="GO:0016491">
    <property type="term" value="F:oxidoreductase activity"/>
    <property type="evidence" value="ECO:0007669"/>
    <property type="project" value="InterPro"/>
</dbReference>
<evidence type="ECO:0000313" key="6">
    <source>
        <dbReference type="EMBL" id="PPV14493.1"/>
    </source>
</evidence>
<dbReference type="Gene3D" id="2.20.25.90">
    <property type="entry name" value="ADC-like domains"/>
    <property type="match status" value="1"/>
</dbReference>
<dbReference type="Proteomes" id="UP000238081">
    <property type="component" value="Unassembled WGS sequence"/>
</dbReference>
<dbReference type="SUPFAM" id="SSF53706">
    <property type="entry name" value="Formate dehydrogenase/DMSO reductase, domains 1-3"/>
    <property type="match status" value="1"/>
</dbReference>
<dbReference type="PROSITE" id="PS51669">
    <property type="entry name" value="4FE4S_MOW_BIS_MGD"/>
    <property type="match status" value="1"/>
</dbReference>